<accession>H8YXP3</accession>
<keyword evidence="2" id="KW-1185">Reference proteome</keyword>
<evidence type="ECO:0000313" key="1">
    <source>
        <dbReference type="EMBL" id="EIC23219.1"/>
    </source>
</evidence>
<organism evidence="1 2">
    <name type="scientific">Thiorhodovibrio frisius</name>
    <dbReference type="NCBI Taxonomy" id="631362"/>
    <lineage>
        <taxon>Bacteria</taxon>
        <taxon>Pseudomonadati</taxon>
        <taxon>Pseudomonadota</taxon>
        <taxon>Gammaproteobacteria</taxon>
        <taxon>Chromatiales</taxon>
        <taxon>Chromatiaceae</taxon>
        <taxon>Thiorhodovibrio</taxon>
    </lineage>
</organism>
<dbReference type="EMBL" id="JH603168">
    <property type="protein sequence ID" value="EIC23219.1"/>
    <property type="molecule type" value="Genomic_DNA"/>
</dbReference>
<dbReference type="Proteomes" id="UP000002964">
    <property type="component" value="Unassembled WGS sequence"/>
</dbReference>
<name>H8YXP3_9GAMM</name>
<protein>
    <submittedName>
        <fullName evidence="1">Uncharacterized protein</fullName>
    </submittedName>
</protein>
<dbReference type="STRING" id="631362.Thi970DRAFT_00875"/>
<proteinExistence type="predicted"/>
<gene>
    <name evidence="1" type="ORF">Thi970DRAFT_00875</name>
</gene>
<sequence length="144" mass="16117">MQPRARSCCPCQWAAALPHAHRQRAKKAAPAKATLDSVSNAVHQQHGHLGDRQVCEALGPRRQHRAAVTKAVESSVEPSTERSIDLLFGHRWHSHPPHDHRHRYRLPSIAGDVLAQRLLDMHCKILARHQFDPSLEVGLSLAVQ</sequence>
<dbReference type="HOGENOM" id="CLU_1795603_0_0_6"/>
<dbReference type="AlphaFoldDB" id="H8YXP3"/>
<reference evidence="1 2" key="2">
    <citation type="submission" date="2011-11" db="EMBL/GenBank/DDBJ databases">
        <authorList>
            <consortium name="US DOE Joint Genome Institute"/>
            <person name="Lucas S."/>
            <person name="Han J."/>
            <person name="Lapidus A."/>
            <person name="Cheng J.-F."/>
            <person name="Goodwin L."/>
            <person name="Pitluck S."/>
            <person name="Peters L."/>
            <person name="Ovchinnikova G."/>
            <person name="Zhang X."/>
            <person name="Detter J.C."/>
            <person name="Han C."/>
            <person name="Tapia R."/>
            <person name="Land M."/>
            <person name="Hauser L."/>
            <person name="Kyrpides N."/>
            <person name="Ivanova N."/>
            <person name="Pagani I."/>
            <person name="Vogl K."/>
            <person name="Liu Z."/>
            <person name="Overmann J."/>
            <person name="Frigaard N.-U."/>
            <person name="Bryant D."/>
            <person name="Woyke T."/>
        </authorList>
    </citation>
    <scope>NUCLEOTIDE SEQUENCE [LARGE SCALE GENOMIC DNA]</scope>
    <source>
        <strain evidence="1 2">970</strain>
    </source>
</reference>
<reference evidence="2" key="1">
    <citation type="submission" date="2011-06" db="EMBL/GenBank/DDBJ databases">
        <authorList>
            <consortium name="US DOE Joint Genome Institute (JGI-PGF)"/>
            <person name="Lucas S."/>
            <person name="Han J."/>
            <person name="Lapidus A."/>
            <person name="Cheng J.-F."/>
            <person name="Goodwin L."/>
            <person name="Pitluck S."/>
            <person name="Peters L."/>
            <person name="Land M.L."/>
            <person name="Hauser L."/>
            <person name="Vogl K."/>
            <person name="Liu Z."/>
            <person name="Overmann J."/>
            <person name="Frigaard N.-U."/>
            <person name="Bryant D.A."/>
            <person name="Woyke T.J."/>
        </authorList>
    </citation>
    <scope>NUCLEOTIDE SEQUENCE [LARGE SCALE GENOMIC DNA]</scope>
    <source>
        <strain evidence="2">970</strain>
    </source>
</reference>
<evidence type="ECO:0000313" key="2">
    <source>
        <dbReference type="Proteomes" id="UP000002964"/>
    </source>
</evidence>